<accession>A0ABW3M4U3</accession>
<feature type="domain" description="CNNM transmembrane" evidence="3">
    <location>
        <begin position="3"/>
        <end position="140"/>
    </location>
</feature>
<feature type="transmembrane region" description="Helical" evidence="2">
    <location>
        <begin position="6"/>
        <end position="27"/>
    </location>
</feature>
<keyword evidence="5" id="KW-1185">Reference proteome</keyword>
<evidence type="ECO:0000313" key="5">
    <source>
        <dbReference type="Proteomes" id="UP001597045"/>
    </source>
</evidence>
<name>A0ABW3M4U3_9PSEU</name>
<evidence type="ECO:0000313" key="4">
    <source>
        <dbReference type="EMBL" id="MFD1045691.1"/>
    </source>
</evidence>
<comment type="caution">
    <text evidence="4">The sequence shown here is derived from an EMBL/GenBank/DDBJ whole genome shotgun (WGS) entry which is preliminary data.</text>
</comment>
<dbReference type="InterPro" id="IPR051676">
    <property type="entry name" value="UPF0053_domain"/>
</dbReference>
<dbReference type="Pfam" id="PF01595">
    <property type="entry name" value="CNNM"/>
    <property type="match status" value="1"/>
</dbReference>
<dbReference type="Proteomes" id="UP001597045">
    <property type="component" value="Unassembled WGS sequence"/>
</dbReference>
<feature type="transmembrane region" description="Helical" evidence="2">
    <location>
        <begin position="103"/>
        <end position="128"/>
    </location>
</feature>
<reference evidence="5" key="1">
    <citation type="journal article" date="2019" name="Int. J. Syst. Evol. Microbiol.">
        <title>The Global Catalogue of Microorganisms (GCM) 10K type strain sequencing project: providing services to taxonomists for standard genome sequencing and annotation.</title>
        <authorList>
            <consortium name="The Broad Institute Genomics Platform"/>
            <consortium name="The Broad Institute Genome Sequencing Center for Infectious Disease"/>
            <person name="Wu L."/>
            <person name="Ma J."/>
        </authorList>
    </citation>
    <scope>NUCLEOTIDE SEQUENCE [LARGE SCALE GENOMIC DNA]</scope>
    <source>
        <strain evidence="5">JCM 31486</strain>
    </source>
</reference>
<evidence type="ECO:0000256" key="1">
    <source>
        <dbReference type="PROSITE-ProRule" id="PRU01193"/>
    </source>
</evidence>
<protein>
    <submittedName>
        <fullName evidence="4">CNNM domain-containing protein</fullName>
    </submittedName>
</protein>
<keyword evidence="1 2" id="KW-1133">Transmembrane helix</keyword>
<organism evidence="4 5">
    <name type="scientific">Kibdelosporangium lantanae</name>
    <dbReference type="NCBI Taxonomy" id="1497396"/>
    <lineage>
        <taxon>Bacteria</taxon>
        <taxon>Bacillati</taxon>
        <taxon>Actinomycetota</taxon>
        <taxon>Actinomycetes</taxon>
        <taxon>Pseudonocardiales</taxon>
        <taxon>Pseudonocardiaceae</taxon>
        <taxon>Kibdelosporangium</taxon>
    </lineage>
</organism>
<dbReference type="PROSITE" id="PS51846">
    <property type="entry name" value="CNNM"/>
    <property type="match status" value="1"/>
</dbReference>
<dbReference type="PANTHER" id="PTHR43099">
    <property type="entry name" value="UPF0053 PROTEIN YRKA"/>
    <property type="match status" value="1"/>
</dbReference>
<evidence type="ECO:0000259" key="3">
    <source>
        <dbReference type="PROSITE" id="PS51846"/>
    </source>
</evidence>
<proteinExistence type="predicted"/>
<keyword evidence="1 2" id="KW-0812">Transmembrane</keyword>
<feature type="transmembrane region" description="Helical" evidence="2">
    <location>
        <begin position="61"/>
        <end position="83"/>
    </location>
</feature>
<dbReference type="EMBL" id="JBHTIS010000382">
    <property type="protein sequence ID" value="MFD1045691.1"/>
    <property type="molecule type" value="Genomic_DNA"/>
</dbReference>
<gene>
    <name evidence="4" type="ORF">ACFQ1S_08995</name>
</gene>
<keyword evidence="1 2" id="KW-0472">Membrane</keyword>
<dbReference type="InterPro" id="IPR002550">
    <property type="entry name" value="CNNM"/>
</dbReference>
<sequence length="181" mass="19686">MTGPLLDVLGVAAVVLLTLGTAVFVAAEFSLTALERSQVDSHVQAQPDRRARGLQKAHRTLSFQLSGAQVGITITTLTTGYLAEPLIAEWLVPVMVWVGLPEGAAHGFAVAIALLLANFISMLFGELVPKNIAISRPLETRTLIPWLKIFLDNDTRYSQFLCPTLLDRTSISMYRSVCPLP</sequence>
<dbReference type="PANTHER" id="PTHR43099:SF6">
    <property type="entry name" value="UPF0053 PROTEIN RV1842C"/>
    <property type="match status" value="1"/>
</dbReference>
<evidence type="ECO:0000256" key="2">
    <source>
        <dbReference type="SAM" id="Phobius"/>
    </source>
</evidence>